<dbReference type="Proteomes" id="UP000290809">
    <property type="component" value="Unassembled WGS sequence"/>
</dbReference>
<evidence type="ECO:0000259" key="3">
    <source>
        <dbReference type="SMART" id="SM00322"/>
    </source>
</evidence>
<feature type="compositionally biased region" description="Low complexity" evidence="2">
    <location>
        <begin position="394"/>
        <end position="427"/>
    </location>
</feature>
<name>A0A430Q6M1_SCHBO</name>
<dbReference type="EMBL" id="QMKO01002489">
    <property type="protein sequence ID" value="RTG83345.1"/>
    <property type="molecule type" value="Genomic_DNA"/>
</dbReference>
<dbReference type="InterPro" id="IPR004088">
    <property type="entry name" value="KH_dom_type_1"/>
</dbReference>
<keyword evidence="5" id="KW-1185">Reference proteome</keyword>
<dbReference type="PROSITE" id="PS50084">
    <property type="entry name" value="KH_TYPE_1"/>
    <property type="match status" value="1"/>
</dbReference>
<proteinExistence type="predicted"/>
<evidence type="ECO:0000313" key="4">
    <source>
        <dbReference type="EMBL" id="RTG83345.1"/>
    </source>
</evidence>
<dbReference type="InterPro" id="IPR004087">
    <property type="entry name" value="KH_dom"/>
</dbReference>
<accession>A0A430Q6M1</accession>
<feature type="region of interest" description="Disordered" evidence="2">
    <location>
        <begin position="439"/>
        <end position="463"/>
    </location>
</feature>
<organism evidence="4 5">
    <name type="scientific">Schistosoma bovis</name>
    <name type="common">Blood fluke</name>
    <dbReference type="NCBI Taxonomy" id="6184"/>
    <lineage>
        <taxon>Eukaryota</taxon>
        <taxon>Metazoa</taxon>
        <taxon>Spiralia</taxon>
        <taxon>Lophotrochozoa</taxon>
        <taxon>Platyhelminthes</taxon>
        <taxon>Trematoda</taxon>
        <taxon>Digenea</taxon>
        <taxon>Strigeidida</taxon>
        <taxon>Schistosomatoidea</taxon>
        <taxon>Schistosomatidae</taxon>
        <taxon>Schistosoma</taxon>
    </lineage>
</organism>
<dbReference type="STRING" id="6184.A0A430Q6M1"/>
<evidence type="ECO:0000256" key="2">
    <source>
        <dbReference type="SAM" id="MobiDB-lite"/>
    </source>
</evidence>
<dbReference type="Gene3D" id="3.30.1370.10">
    <property type="entry name" value="K Homology domain, type 1"/>
    <property type="match status" value="3"/>
</dbReference>
<evidence type="ECO:0000256" key="1">
    <source>
        <dbReference type="PROSITE-ProRule" id="PRU00117"/>
    </source>
</evidence>
<keyword evidence="1" id="KW-0694">RNA-binding</keyword>
<gene>
    <name evidence="4" type="ORF">DC041_0012868</name>
</gene>
<feature type="region of interest" description="Disordered" evidence="2">
    <location>
        <begin position="391"/>
        <end position="427"/>
    </location>
</feature>
<dbReference type="SUPFAM" id="SSF54791">
    <property type="entry name" value="Eukaryotic type KH-domain (KH-domain type I)"/>
    <property type="match status" value="3"/>
</dbReference>
<sequence length="592" mass="66957">MLGNCRHASNITQFRRRHNVELVFPDRFESDPKLACEIRIVGTKSAVSEAKRELENVLKSLEDEVEKSIPVDPSILKGINQYRRNFPNPDLETVRVIMPRYNNHIQSNPENSTEHSTEPLYIKLIGSKACVETAAQILQQIIKDMQEQIVQEFPFTDPSHISVLERNRSHLPELERLYRVQIRFSRLFDNSDFDSYSTFDERSVNQSEFHPVSGILVITGVQERINQVFEEGIKPLLPIEETFPVPQEFHRNLIVTSSDTTTREQSRRSLRGNNNSNSNKRNNNVSEQMTNTTAETLSKAMEIKQKHSVNIRLPPQHTSGSDYIFLRGTPANIEAAKADLTEWLQQCELIKADKIARSYETVVEFPFRFLTSILSMRADLCSKHDVGIRVDTGSSSSNSSSSVVLKPLPPSLSSMPEHSSVDNNTTDISDDITFCSISKPTVEDNSNNDNDNNESDELSSTGLPKEKQAKIILRGYQENVSAAKIELENTINKLLAEVTENLFIPVETHARLIGARGNAIQKVMRDYNVRIEFPSRRNINSANGDGNTVLVTGAPENVDQACDYLISKANEFVSLIFLFFLLKHFTHVSQHV</sequence>
<dbReference type="Pfam" id="PF00013">
    <property type="entry name" value="KH_1"/>
    <property type="match status" value="1"/>
</dbReference>
<protein>
    <recommendedName>
        <fullName evidence="3">K Homology domain-containing protein</fullName>
    </recommendedName>
</protein>
<feature type="domain" description="K Homology" evidence="3">
    <location>
        <begin position="496"/>
        <end position="570"/>
    </location>
</feature>
<comment type="caution">
    <text evidence="4">The sequence shown here is derived from an EMBL/GenBank/DDBJ whole genome shotgun (WGS) entry which is preliminary data.</text>
</comment>
<reference evidence="4 5" key="1">
    <citation type="journal article" date="2019" name="PLoS Pathog.">
        <title>Genome sequence of the bovine parasite Schistosoma bovis Tanzania.</title>
        <authorList>
            <person name="Oey H."/>
            <person name="Zakrzewski M."/>
            <person name="Gobert G."/>
            <person name="Gravermann K."/>
            <person name="Stoye J."/>
            <person name="Jones M."/>
            <person name="Mcmanus D."/>
            <person name="Krause L."/>
        </authorList>
    </citation>
    <scope>NUCLEOTIDE SEQUENCE [LARGE SCALE GENOMIC DNA]</scope>
    <source>
        <strain evidence="4 5">TAN1997</strain>
    </source>
</reference>
<evidence type="ECO:0000313" key="5">
    <source>
        <dbReference type="Proteomes" id="UP000290809"/>
    </source>
</evidence>
<dbReference type="GO" id="GO:0003723">
    <property type="term" value="F:RNA binding"/>
    <property type="evidence" value="ECO:0007669"/>
    <property type="project" value="UniProtKB-UniRule"/>
</dbReference>
<feature type="region of interest" description="Disordered" evidence="2">
    <location>
        <begin position="254"/>
        <end position="289"/>
    </location>
</feature>
<dbReference type="InterPro" id="IPR036612">
    <property type="entry name" value="KH_dom_type_1_sf"/>
</dbReference>
<feature type="compositionally biased region" description="Low complexity" evidence="2">
    <location>
        <begin position="271"/>
        <end position="284"/>
    </location>
</feature>
<dbReference type="SMART" id="SM00322">
    <property type="entry name" value="KH"/>
    <property type="match status" value="1"/>
</dbReference>
<dbReference type="AlphaFoldDB" id="A0A430Q6M1"/>